<protein>
    <submittedName>
        <fullName evidence="1">Uncharacterized protein</fullName>
    </submittedName>
</protein>
<reference evidence="1 2" key="1">
    <citation type="submission" date="2016-10" db="EMBL/GenBank/DDBJ databases">
        <authorList>
            <person name="de Groot N.N."/>
        </authorList>
    </citation>
    <scope>NUCLEOTIDE SEQUENCE [LARGE SCALE GENOMIC DNA]</scope>
    <source>
        <strain evidence="1 2">DSM 44993</strain>
    </source>
</reference>
<organism evidence="1 2">
    <name type="scientific">Amycolatopsis saalfeldensis</name>
    <dbReference type="NCBI Taxonomy" id="394193"/>
    <lineage>
        <taxon>Bacteria</taxon>
        <taxon>Bacillati</taxon>
        <taxon>Actinomycetota</taxon>
        <taxon>Actinomycetes</taxon>
        <taxon>Pseudonocardiales</taxon>
        <taxon>Pseudonocardiaceae</taxon>
        <taxon>Amycolatopsis</taxon>
    </lineage>
</organism>
<keyword evidence="2" id="KW-1185">Reference proteome</keyword>
<sequence>MFFRRKNTGGSGRRQAELVLRGSWTSELYGRGPVRVPAHPDVDAFLAQRPMPSVRPGDDGFAKYVNGNDDLMRAMWCYVLLHHPDSAVRGACLRSPRLVTGFALIPDRVADLLLDEEVAQDAAATVWRLSETGLRIVLNVVLSRGLVASGFTAEQTKSALILLRRTCPPDRLAALEAGPAAEQEDTSLDVFGTASRLVDLSAAVEREYDALDERQRDLRRDWQYLDRLASSGEAPEAALAGPVAIRRIGHRLNGTGGIALMREVAACAGDLSAQRMAERDLNRRWDRIGDWMA</sequence>
<evidence type="ECO:0000313" key="2">
    <source>
        <dbReference type="Proteomes" id="UP000198582"/>
    </source>
</evidence>
<gene>
    <name evidence="1" type="ORF">SAMN04489732_12444</name>
</gene>
<accession>A0A1H8YLX8</accession>
<dbReference type="EMBL" id="FOEF01000024">
    <property type="protein sequence ID" value="SEP53073.1"/>
    <property type="molecule type" value="Genomic_DNA"/>
</dbReference>
<dbReference type="AlphaFoldDB" id="A0A1H8YLX8"/>
<dbReference type="Proteomes" id="UP000198582">
    <property type="component" value="Unassembled WGS sequence"/>
</dbReference>
<evidence type="ECO:0000313" key="1">
    <source>
        <dbReference type="EMBL" id="SEP53073.1"/>
    </source>
</evidence>
<proteinExistence type="predicted"/>
<name>A0A1H8YLX8_9PSEU</name>